<dbReference type="InterPro" id="IPR036291">
    <property type="entry name" value="NAD(P)-bd_dom_sf"/>
</dbReference>
<feature type="domain" description="Pyrroline-5-carboxylate reductase catalytic N-terminal" evidence="4">
    <location>
        <begin position="131"/>
        <end position="203"/>
    </location>
</feature>
<dbReference type="InterPro" id="IPR013708">
    <property type="entry name" value="Shikimate_DH-bd_N"/>
</dbReference>
<dbReference type="GO" id="GO:0019632">
    <property type="term" value="P:shikimate metabolic process"/>
    <property type="evidence" value="ECO:0007669"/>
    <property type="project" value="TreeGrafter"/>
</dbReference>
<evidence type="ECO:0000256" key="2">
    <source>
        <dbReference type="ARBA" id="ARBA00023002"/>
    </source>
</evidence>
<name>A0A1I5M2B2_9RHOB</name>
<comment type="pathway">
    <text evidence="1">Metabolic intermediate biosynthesis; chorismate biosynthesis; chorismate from D-erythrose 4-phosphate and phosphoenolpyruvate: step 4/7.</text>
</comment>
<evidence type="ECO:0000313" key="7">
    <source>
        <dbReference type="Proteomes" id="UP000199356"/>
    </source>
</evidence>
<evidence type="ECO:0000259" key="4">
    <source>
        <dbReference type="Pfam" id="PF03807"/>
    </source>
</evidence>
<organism evidence="6 7">
    <name type="scientific">Tranquillimonas alkanivorans</name>
    <dbReference type="NCBI Taxonomy" id="441119"/>
    <lineage>
        <taxon>Bacteria</taxon>
        <taxon>Pseudomonadati</taxon>
        <taxon>Pseudomonadota</taxon>
        <taxon>Alphaproteobacteria</taxon>
        <taxon>Rhodobacterales</taxon>
        <taxon>Roseobacteraceae</taxon>
        <taxon>Tranquillimonas</taxon>
    </lineage>
</organism>
<dbReference type="CDD" id="cd01065">
    <property type="entry name" value="NAD_bind_Shikimate_DH"/>
    <property type="match status" value="1"/>
</dbReference>
<sequence length="283" mass="29955">MSAETTDEIDLQLGLIGDNIAASRAPVLHRLCGEQTGLRVAYDRLVPRERGEDFDEVFAFCAGGGFRGINVTYPYKERAARKVEIADPMVEAMGAVNTVVFEEGAARGYNTDFSGFVAAYRAATARDPGTVCMIGTGGVGRAIAFALLELGAEEIRLVDRDAAKAEALADDLRRASSTTRLTVLGAAEDGARGADGVVNCTPVGMVGYEGTPVAASALAGLRWAFDAVYTPADTTFLGDAQAAGAEVISGYELFFWQGVHAWSRFSGRPVDEDALRAALKRAE</sequence>
<dbReference type="Gene3D" id="3.40.50.720">
    <property type="entry name" value="NAD(P)-binding Rossmann-like Domain"/>
    <property type="match status" value="1"/>
</dbReference>
<dbReference type="PANTHER" id="PTHR21089">
    <property type="entry name" value="SHIKIMATE DEHYDROGENASE"/>
    <property type="match status" value="1"/>
</dbReference>
<reference evidence="6 7" key="1">
    <citation type="submission" date="2016-10" db="EMBL/GenBank/DDBJ databases">
        <authorList>
            <person name="de Groot N.N."/>
        </authorList>
    </citation>
    <scope>NUCLEOTIDE SEQUENCE [LARGE SCALE GENOMIC DNA]</scope>
    <source>
        <strain evidence="6 7">DSM 19547</strain>
    </source>
</reference>
<keyword evidence="3" id="KW-0028">Amino-acid biosynthesis</keyword>
<dbReference type="OrthoDB" id="9792692at2"/>
<dbReference type="Gene3D" id="3.40.50.10860">
    <property type="entry name" value="Leucine Dehydrogenase, chain A, domain 1"/>
    <property type="match status" value="1"/>
</dbReference>
<proteinExistence type="predicted"/>
<dbReference type="RefSeq" id="WP_093417983.1">
    <property type="nucleotide sequence ID" value="NZ_FOXA01000002.1"/>
</dbReference>
<dbReference type="GO" id="GO:0004764">
    <property type="term" value="F:shikimate 3-dehydrogenase (NADP+) activity"/>
    <property type="evidence" value="ECO:0007669"/>
    <property type="project" value="InterPro"/>
</dbReference>
<evidence type="ECO:0000256" key="3">
    <source>
        <dbReference type="ARBA" id="ARBA00023141"/>
    </source>
</evidence>
<dbReference type="GO" id="GO:0009423">
    <property type="term" value="P:chorismate biosynthetic process"/>
    <property type="evidence" value="ECO:0007669"/>
    <property type="project" value="TreeGrafter"/>
</dbReference>
<keyword evidence="2" id="KW-0560">Oxidoreductase</keyword>
<dbReference type="PANTHER" id="PTHR21089:SF1">
    <property type="entry name" value="BIFUNCTIONAL 3-DEHYDROQUINATE DEHYDRATASE_SHIKIMATE DEHYDROGENASE, CHLOROPLASTIC"/>
    <property type="match status" value="1"/>
</dbReference>
<keyword evidence="7" id="KW-1185">Reference proteome</keyword>
<gene>
    <name evidence="6" type="ORF">SAMN04488047_10254</name>
</gene>
<dbReference type="InterPro" id="IPR046346">
    <property type="entry name" value="Aminoacid_DH-like_N_sf"/>
</dbReference>
<feature type="domain" description="Shikimate dehydrogenase substrate binding N-terminal" evidence="5">
    <location>
        <begin position="15"/>
        <end position="99"/>
    </location>
</feature>
<dbReference type="SUPFAM" id="SSF53223">
    <property type="entry name" value="Aminoacid dehydrogenase-like, N-terminal domain"/>
    <property type="match status" value="1"/>
</dbReference>
<dbReference type="InterPro" id="IPR022893">
    <property type="entry name" value="Shikimate_DH_fam"/>
</dbReference>
<accession>A0A1I5M2B2</accession>
<protein>
    <submittedName>
        <fullName evidence="6">Shikimate dehydrogenase</fullName>
    </submittedName>
</protein>
<dbReference type="InterPro" id="IPR028939">
    <property type="entry name" value="P5C_Rdtase_cat_N"/>
</dbReference>
<dbReference type="Pfam" id="PF03807">
    <property type="entry name" value="F420_oxidored"/>
    <property type="match status" value="1"/>
</dbReference>
<dbReference type="Proteomes" id="UP000199356">
    <property type="component" value="Unassembled WGS sequence"/>
</dbReference>
<dbReference type="EMBL" id="FOXA01000002">
    <property type="protein sequence ID" value="SFP03665.1"/>
    <property type="molecule type" value="Genomic_DNA"/>
</dbReference>
<dbReference type="Pfam" id="PF08501">
    <property type="entry name" value="Shikimate_dh_N"/>
    <property type="match status" value="1"/>
</dbReference>
<keyword evidence="3" id="KW-0057">Aromatic amino acid biosynthesis</keyword>
<dbReference type="GO" id="GO:0009073">
    <property type="term" value="P:aromatic amino acid family biosynthetic process"/>
    <property type="evidence" value="ECO:0007669"/>
    <property type="project" value="UniProtKB-KW"/>
</dbReference>
<evidence type="ECO:0000313" key="6">
    <source>
        <dbReference type="EMBL" id="SFP03665.1"/>
    </source>
</evidence>
<dbReference type="AlphaFoldDB" id="A0A1I5M2B2"/>
<evidence type="ECO:0000256" key="1">
    <source>
        <dbReference type="ARBA" id="ARBA00004871"/>
    </source>
</evidence>
<dbReference type="SUPFAM" id="SSF51735">
    <property type="entry name" value="NAD(P)-binding Rossmann-fold domains"/>
    <property type="match status" value="1"/>
</dbReference>
<dbReference type="STRING" id="441119.SAMN04488047_10254"/>
<evidence type="ECO:0000259" key="5">
    <source>
        <dbReference type="Pfam" id="PF08501"/>
    </source>
</evidence>